<dbReference type="Pfam" id="PF13672">
    <property type="entry name" value="PP2C_2"/>
    <property type="match status" value="1"/>
</dbReference>
<evidence type="ECO:0000259" key="2">
    <source>
        <dbReference type="Pfam" id="PF13672"/>
    </source>
</evidence>
<evidence type="ECO:0000256" key="1">
    <source>
        <dbReference type="SAM" id="Coils"/>
    </source>
</evidence>
<evidence type="ECO:0000313" key="4">
    <source>
        <dbReference type="Proteomes" id="UP001499852"/>
    </source>
</evidence>
<accession>A0ABP9PGL7</accession>
<proteinExistence type="predicted"/>
<evidence type="ECO:0000313" key="3">
    <source>
        <dbReference type="EMBL" id="GAA5146264.1"/>
    </source>
</evidence>
<keyword evidence="1" id="KW-0175">Coiled coil</keyword>
<name>A0ABP9PGL7_9BACT</name>
<comment type="caution">
    <text evidence="3">The sequence shown here is derived from an EMBL/GenBank/DDBJ whole genome shotgun (WGS) entry which is preliminary data.</text>
</comment>
<protein>
    <recommendedName>
        <fullName evidence="2">PPM-type phosphatase domain-containing protein</fullName>
    </recommendedName>
</protein>
<dbReference type="Proteomes" id="UP001499852">
    <property type="component" value="Unassembled WGS sequence"/>
</dbReference>
<reference evidence="4" key="1">
    <citation type="journal article" date="2019" name="Int. J. Syst. Evol. Microbiol.">
        <title>The Global Catalogue of Microorganisms (GCM) 10K type strain sequencing project: providing services to taxonomists for standard genome sequencing and annotation.</title>
        <authorList>
            <consortium name="The Broad Institute Genomics Platform"/>
            <consortium name="The Broad Institute Genome Sequencing Center for Infectious Disease"/>
            <person name="Wu L."/>
            <person name="Ma J."/>
        </authorList>
    </citation>
    <scope>NUCLEOTIDE SEQUENCE [LARGE SCALE GENOMIC DNA]</scope>
    <source>
        <strain evidence="4">JCM 18053</strain>
    </source>
</reference>
<gene>
    <name evidence="3" type="ORF">GCM10023213_39010</name>
</gene>
<dbReference type="InterPro" id="IPR001932">
    <property type="entry name" value="PPM-type_phosphatase-like_dom"/>
</dbReference>
<keyword evidence="4" id="KW-1185">Reference proteome</keyword>
<dbReference type="EMBL" id="BAABIA010000009">
    <property type="protein sequence ID" value="GAA5146264.1"/>
    <property type="molecule type" value="Genomic_DNA"/>
</dbReference>
<feature type="coiled-coil region" evidence="1">
    <location>
        <begin position="55"/>
        <end position="82"/>
    </location>
</feature>
<feature type="domain" description="PPM-type phosphatase" evidence="2">
    <location>
        <begin position="18"/>
        <end position="212"/>
    </location>
</feature>
<organism evidence="3 4">
    <name type="scientific">Prosthecobacter algae</name>
    <dbReference type="NCBI Taxonomy" id="1144682"/>
    <lineage>
        <taxon>Bacteria</taxon>
        <taxon>Pseudomonadati</taxon>
        <taxon>Verrucomicrobiota</taxon>
        <taxon>Verrucomicrobiia</taxon>
        <taxon>Verrucomicrobiales</taxon>
        <taxon>Verrucomicrobiaceae</taxon>
        <taxon>Prosthecobacter</taxon>
    </lineage>
</organism>
<sequence>MTTDTAHGWTSLSAAVPGGGHLERGVPCQDRAAAWAAPRPCGIVLDGRGSARRSHDGAEAAITALRQRLLELETELAQCLDRDDPALARVAWKGVASQLYCTAAREQRRLSEASGLPAGEFEFTLSLTVSGRISTGWMCVGDSPIVVQRAGVLAMPFCQTGGSFANQTHFVQARPDGPLNLHGGIFSSTGLEAVLLMSDGTAAKFIDQTAQVPAEANRQLADLLATGDLNNGNLTSMLEAEHWSQTTRDDRSLAILVPLLQNTSMPMPPSDSEDTESACENDLALREEYFDFEILALFLLPLAIVLLAVVGWDSTSVECSSHCKLATLPATVRLPANSLDDDEEA</sequence>